<proteinExistence type="predicted"/>
<dbReference type="Proteomes" id="UP001207687">
    <property type="component" value="Unassembled WGS sequence"/>
</dbReference>
<dbReference type="AlphaFoldDB" id="A0AAW5TLT9"/>
<name>A0AAW5TLT9_9LACT</name>
<feature type="coiled-coil region" evidence="1">
    <location>
        <begin position="249"/>
        <end position="290"/>
    </location>
</feature>
<evidence type="ECO:0000313" key="2">
    <source>
        <dbReference type="EMBL" id="MCW2280230.1"/>
    </source>
</evidence>
<dbReference type="RefSeq" id="WP_264653795.1">
    <property type="nucleotide sequence ID" value="NZ_JAOQNN010000001.1"/>
</dbReference>
<evidence type="ECO:0000256" key="1">
    <source>
        <dbReference type="SAM" id="Coils"/>
    </source>
</evidence>
<protein>
    <submittedName>
        <fullName evidence="2">Uncharacterized protein</fullName>
    </submittedName>
</protein>
<keyword evidence="1" id="KW-0175">Coiled coil</keyword>
<evidence type="ECO:0000313" key="3">
    <source>
        <dbReference type="Proteomes" id="UP001207687"/>
    </source>
</evidence>
<accession>A0AAW5TLT9</accession>
<dbReference type="EMBL" id="JAOQNN010000001">
    <property type="protein sequence ID" value="MCW2280230.1"/>
    <property type="molecule type" value="Genomic_DNA"/>
</dbReference>
<reference evidence="2" key="1">
    <citation type="submission" date="2023-08" db="EMBL/GenBank/DDBJ databases">
        <title>Genomic analyses of the natural microbiome of Caenorhabditis elegans.</title>
        <authorList>
            <person name="Samuel B."/>
        </authorList>
    </citation>
    <scope>NUCLEOTIDE SEQUENCE</scope>
    <source>
        <strain evidence="2">BIGb0220</strain>
    </source>
</reference>
<sequence>MKKIKQKMKENVAATKFWIFIGLITLQGILLLGTFFAHDKQIVPPSQLVTSQAFSDGSGTIEITHQEYDAKNKIMKLDLQATEDISMSQLTPKLFVKNGTGSMQYIPTIDNKAEIFIKDISNNFEALSLSFQNNDLSNQLIDTTIYDNSQEAQIANGAQTESSEKHSSDLIYFFIASNSPYLKQSKRPIKIESQAAYAMAAIQSEIDFQNSQMKKMDIAIDDLGRKQEITSQKIEDLQLKNQYLTGNNLNNNQSKISNLQADIAGYTQQIQEAEQNKKVITQAVIKMRKQISDIQSGKFKFTDDVKSQKLK</sequence>
<organism evidence="2 3">
    <name type="scientific">Lactococcus lactis</name>
    <dbReference type="NCBI Taxonomy" id="1358"/>
    <lineage>
        <taxon>Bacteria</taxon>
        <taxon>Bacillati</taxon>
        <taxon>Bacillota</taxon>
        <taxon>Bacilli</taxon>
        <taxon>Lactobacillales</taxon>
        <taxon>Streptococcaceae</taxon>
        <taxon>Lactococcus</taxon>
    </lineage>
</organism>
<gene>
    <name evidence="2" type="ORF">M2256_000688</name>
</gene>
<comment type="caution">
    <text evidence="2">The sequence shown here is derived from an EMBL/GenBank/DDBJ whole genome shotgun (WGS) entry which is preliminary data.</text>
</comment>